<keyword evidence="2" id="KW-1185">Reference proteome</keyword>
<dbReference type="EMBL" id="JAMKPW020000022">
    <property type="protein sequence ID" value="KAK8206591.1"/>
    <property type="molecule type" value="Genomic_DNA"/>
</dbReference>
<comment type="caution">
    <text evidence="1">The sequence shown here is derived from an EMBL/GenBank/DDBJ whole genome shotgun (WGS) entry which is preliminary data.</text>
</comment>
<reference evidence="1" key="1">
    <citation type="submission" date="2024-02" db="EMBL/GenBank/DDBJ databases">
        <title>Metagenome Assembled Genome of Zalaria obscura JY119.</title>
        <authorList>
            <person name="Vighnesh L."/>
            <person name="Jagadeeshwari U."/>
            <person name="Venkata Ramana C."/>
            <person name="Sasikala C."/>
        </authorList>
    </citation>
    <scope>NUCLEOTIDE SEQUENCE</scope>
    <source>
        <strain evidence="1">JY119</strain>
    </source>
</reference>
<organism evidence="1 2">
    <name type="scientific">Zalaria obscura</name>
    <dbReference type="NCBI Taxonomy" id="2024903"/>
    <lineage>
        <taxon>Eukaryota</taxon>
        <taxon>Fungi</taxon>
        <taxon>Dikarya</taxon>
        <taxon>Ascomycota</taxon>
        <taxon>Pezizomycotina</taxon>
        <taxon>Dothideomycetes</taxon>
        <taxon>Dothideomycetidae</taxon>
        <taxon>Dothideales</taxon>
        <taxon>Zalariaceae</taxon>
        <taxon>Zalaria</taxon>
    </lineage>
</organism>
<name>A0ACC3SE74_9PEZI</name>
<protein>
    <submittedName>
        <fullName evidence="1">Uncharacterized protein</fullName>
    </submittedName>
</protein>
<evidence type="ECO:0000313" key="1">
    <source>
        <dbReference type="EMBL" id="KAK8206591.1"/>
    </source>
</evidence>
<gene>
    <name evidence="1" type="ORF">M8818_004425</name>
</gene>
<evidence type="ECO:0000313" key="2">
    <source>
        <dbReference type="Proteomes" id="UP001320706"/>
    </source>
</evidence>
<dbReference type="Proteomes" id="UP001320706">
    <property type="component" value="Unassembled WGS sequence"/>
</dbReference>
<accession>A0ACC3SE74</accession>
<sequence>MTQTSTLTRQCTLPQPGAANSCHSRHGNMAQAIPLEEVTGSGENAQNESDYGSDFGSEDETALTALISQAESQSQAPPLLLENDEEYDPLPHAAFAARSSQVRHSLPRTNKRHYIDEDGVVFEVLASDGPLREPSVEVEYDPSNRTAFTPFSRSSDPSFERECSVSIQPEEEERDGRSPLERFRTAPKKPLSVTDIVSPAWCEIQYFYSLSKYGKVRKTPAMKQGSEVHKVLEEQVHTAVPVKTETREDWFGLRIWSVIQGLRTLRTTGMTRELEVWAVVEGQVVNGIIDELSFTCPDEEMERKILERQTQETKSKETMIPANQKTMDAFLQGALTSEDSTISMQPPRKIYLTDVKTRASRKLPSGEAGLRPVRMQLMMYHRMLSLLASNSVPAEQVFARYSMDASAVFSDTFIAEIGGLDYNFRQDATDPAPSESSQDSVDELLAHNTLEKLWSLMMAEFAKTMPVPRSAALQKGGLASPLGDVLRVEYRARSDGLVLGTGTFEYDAAALDAYVGKEMAWWRGEREARGVDIEEAFKCGICEFQEACTWRKGKLEEWEEKIRLRKGKRTLSGV</sequence>
<proteinExistence type="predicted"/>